<dbReference type="Pfam" id="PF07670">
    <property type="entry name" value="Gate"/>
    <property type="match status" value="2"/>
</dbReference>
<keyword evidence="1" id="KW-1133">Transmembrane helix</keyword>
<feature type="transmembrane region" description="Helical" evidence="1">
    <location>
        <begin position="45"/>
        <end position="62"/>
    </location>
</feature>
<proteinExistence type="predicted"/>
<keyword evidence="1" id="KW-0472">Membrane</keyword>
<evidence type="ECO:0000313" key="3">
    <source>
        <dbReference type="EMBL" id="NSL55512.1"/>
    </source>
</evidence>
<dbReference type="PANTHER" id="PTHR35793:SF2">
    <property type="entry name" value="INNER MEMBRANE PROTEIN YJIG"/>
    <property type="match status" value="1"/>
</dbReference>
<gene>
    <name evidence="3" type="ORF">HJ583_010790</name>
</gene>
<comment type="caution">
    <text evidence="3">The sequence shown here is derived from an EMBL/GenBank/DDBJ whole genome shotgun (WGS) entry which is preliminary data.</text>
</comment>
<dbReference type="Proteomes" id="UP000778523">
    <property type="component" value="Unassembled WGS sequence"/>
</dbReference>
<feature type="domain" description="Nucleoside transporter/FeoB GTPase Gate" evidence="2">
    <location>
        <begin position="52"/>
        <end position="159"/>
    </location>
</feature>
<dbReference type="PANTHER" id="PTHR35793">
    <property type="entry name" value="INNER MEMBRANE PROTEIN YJIG"/>
    <property type="match status" value="1"/>
</dbReference>
<evidence type="ECO:0000259" key="2">
    <source>
        <dbReference type="Pfam" id="PF07670"/>
    </source>
</evidence>
<dbReference type="InterPro" id="IPR052549">
    <property type="entry name" value="SpmB"/>
</dbReference>
<name>A0ABX2IKG6_9RHOO</name>
<protein>
    <recommendedName>
        <fullName evidence="2">Nucleoside transporter/FeoB GTPase Gate domain-containing protein</fullName>
    </recommendedName>
</protein>
<evidence type="ECO:0000256" key="1">
    <source>
        <dbReference type="SAM" id="Phobius"/>
    </source>
</evidence>
<dbReference type="EMBL" id="JABCSC020000002">
    <property type="protein sequence ID" value="NSL55512.1"/>
    <property type="molecule type" value="Genomic_DNA"/>
</dbReference>
<dbReference type="InterPro" id="IPR011642">
    <property type="entry name" value="Gate_dom"/>
</dbReference>
<feature type="transmembrane region" description="Helical" evidence="1">
    <location>
        <begin position="173"/>
        <end position="194"/>
    </location>
</feature>
<dbReference type="PIRSF" id="PIRSF036542">
    <property type="entry name" value="SpmA_SpmB"/>
    <property type="match status" value="1"/>
</dbReference>
<reference evidence="3 4" key="1">
    <citation type="submission" date="2020-06" db="EMBL/GenBank/DDBJ databases">
        <title>Draft genome of Uliginosibacterium sp. IMCC34675.</title>
        <authorList>
            <person name="Song J."/>
        </authorList>
    </citation>
    <scope>NUCLEOTIDE SEQUENCE [LARGE SCALE GENOMIC DNA]</scope>
    <source>
        <strain evidence="3 4">IMCC34675</strain>
    </source>
</reference>
<accession>A0ABX2IKG6</accession>
<feature type="transmembrane region" description="Helical" evidence="1">
    <location>
        <begin position="276"/>
        <end position="295"/>
    </location>
</feature>
<feature type="transmembrane region" description="Helical" evidence="1">
    <location>
        <begin position="391"/>
        <end position="409"/>
    </location>
</feature>
<dbReference type="RefSeq" id="WP_170021899.1">
    <property type="nucleotide sequence ID" value="NZ_JABCSC020000002.1"/>
</dbReference>
<dbReference type="InterPro" id="IPR011415">
    <property type="entry name" value="SpmA_SpmB"/>
</dbReference>
<keyword evidence="1" id="KW-0812">Transmembrane</keyword>
<sequence>MVLNVVWLFFFFAAFAACLVQWLWLGDAAIFSRVLQESFVMSKTAFEIGLGLTGVLTFWLGIMKVGEQAGAVALLARLVDPLFRHLFPGVPAGHPAQGAMLLNIGANMLGLDNAATPMGLKAMRALQELNPHADRASDAQILFIVLNASGLTLIPVSIMTYRAQLGAANPADVFLPILLATFFSTLFGLLAVAWVQKIRLAHPVVLAWLLGMGAAVGGTLLHFARLTAEQMAAQSAFVSGFTLFAIIVAFLGLAAWKKVQAFEAFIEGAKEGFSTAVMVIPYLVAILVGIAVFRASGGMDFVMRGVATLLGWFGVPEDIVPALPTALMKPLSGSGARGMMIDAMKIYGADSFAGRLACMFQGAADTTFYVVAVYFGAVGVRNTRHAVPCCLIADLAGVVAAVLLAFLFFPA</sequence>
<feature type="transmembrane region" description="Helical" evidence="1">
    <location>
        <begin position="236"/>
        <end position="256"/>
    </location>
</feature>
<feature type="domain" description="Nucleoside transporter/FeoB GTPase Gate" evidence="2">
    <location>
        <begin position="277"/>
        <end position="379"/>
    </location>
</feature>
<keyword evidence="4" id="KW-1185">Reference proteome</keyword>
<feature type="transmembrane region" description="Helical" evidence="1">
    <location>
        <begin position="6"/>
        <end position="25"/>
    </location>
</feature>
<organism evidence="3 4">
    <name type="scientific">Uliginosibacterium aquaticum</name>
    <dbReference type="NCBI Taxonomy" id="2731212"/>
    <lineage>
        <taxon>Bacteria</taxon>
        <taxon>Pseudomonadati</taxon>
        <taxon>Pseudomonadota</taxon>
        <taxon>Betaproteobacteria</taxon>
        <taxon>Rhodocyclales</taxon>
        <taxon>Zoogloeaceae</taxon>
        <taxon>Uliginosibacterium</taxon>
    </lineage>
</organism>
<feature type="transmembrane region" description="Helical" evidence="1">
    <location>
        <begin position="200"/>
        <end position="224"/>
    </location>
</feature>
<feature type="transmembrane region" description="Helical" evidence="1">
    <location>
        <begin position="141"/>
        <end position="161"/>
    </location>
</feature>
<evidence type="ECO:0000313" key="4">
    <source>
        <dbReference type="Proteomes" id="UP000778523"/>
    </source>
</evidence>